<dbReference type="RefSeq" id="WP_004577581.1">
    <property type="nucleotide sequence ID" value="NZ_AP015031.1"/>
</dbReference>
<dbReference type="EMBL" id="AP015031">
    <property type="protein sequence ID" value="BAW27311.1"/>
    <property type="molecule type" value="Genomic_DNA"/>
</dbReference>
<evidence type="ECO:0000313" key="4">
    <source>
        <dbReference type="Proteomes" id="UP000237378"/>
    </source>
</evidence>
<keyword evidence="1" id="KW-0614">Plasmid</keyword>
<dbReference type="EMBL" id="MING01000087">
    <property type="protein sequence ID" value="POF99847.1"/>
    <property type="molecule type" value="Genomic_DNA"/>
</dbReference>
<evidence type="ECO:0000313" key="1">
    <source>
        <dbReference type="EMBL" id="BAW27311.1"/>
    </source>
</evidence>
<reference evidence="2 4" key="3">
    <citation type="submission" date="2018-03" db="EMBL/GenBank/DDBJ databases">
        <title>Draft genome of Pseudomonas putida strain KH-18-2.</title>
        <authorList>
            <person name="Yoshizawa S."/>
            <person name="Khan N.H."/>
            <person name="Nishimura M."/>
            <person name="Chiura H.X."/>
            <person name="Ogura Y."/>
            <person name="Hayashi T."/>
            <person name="Kogure K."/>
        </authorList>
    </citation>
    <scope>NUCLEOTIDE SEQUENCE [LARGE SCALE GENOMIC DNA]</scope>
    <source>
        <strain evidence="2 4">KH-18-2</strain>
    </source>
</reference>
<name>A0A1L7NPE0_PSEPU</name>
<geneLocation type="plasmid" evidence="3">
    <name>pkf715b dna</name>
</geneLocation>
<proteinExistence type="predicted"/>
<reference evidence="2 4" key="2">
    <citation type="submission" date="2016-08" db="EMBL/GenBank/DDBJ databases">
        <authorList>
            <person name="Seilhamer J.J."/>
        </authorList>
    </citation>
    <scope>NUCLEOTIDE SEQUENCE [LARGE SCALE GENOMIC DNA]</scope>
    <source>
        <strain evidence="2 4">KH-18-2</strain>
    </source>
</reference>
<dbReference type="Proteomes" id="UP000237378">
    <property type="component" value="Unassembled WGS sequence"/>
</dbReference>
<evidence type="ECO:0000313" key="2">
    <source>
        <dbReference type="EMBL" id="POF99847.1"/>
    </source>
</evidence>
<organism evidence="1 3">
    <name type="scientific">Pseudomonas putida</name>
    <name type="common">Arthrobacter siderocapsulatus</name>
    <dbReference type="NCBI Taxonomy" id="303"/>
    <lineage>
        <taxon>Bacteria</taxon>
        <taxon>Pseudomonadati</taxon>
        <taxon>Pseudomonadota</taxon>
        <taxon>Gammaproteobacteria</taxon>
        <taxon>Pseudomonadales</taxon>
        <taxon>Pseudomonadaceae</taxon>
        <taxon>Pseudomonas</taxon>
    </lineage>
</organism>
<gene>
    <name evidence="2" type="ORF">BGP82_28890</name>
    <name evidence="1" type="ORF">KF715C_pB2050</name>
</gene>
<protein>
    <submittedName>
        <fullName evidence="1">Uncharacterized protein</fullName>
    </submittedName>
</protein>
<accession>A0A1L7NPE0</accession>
<evidence type="ECO:0000313" key="3">
    <source>
        <dbReference type="Proteomes" id="UP000218731"/>
    </source>
</evidence>
<dbReference type="Proteomes" id="UP000218731">
    <property type="component" value="Plasmid pKF715B"/>
</dbReference>
<reference evidence="1 3" key="1">
    <citation type="submission" date="2015-11" db="EMBL/GenBank/DDBJ databases">
        <title>Complete genome sequencing of a biphenyl-degrading bacterium, Pseudomonas putida KF715 (=NBRC110667).</title>
        <authorList>
            <person name="Suenaga H."/>
            <person name="Fujihara N."/>
            <person name="Watanabe T."/>
            <person name="Hirose J."/>
            <person name="Kimura N."/>
            <person name="Yamazoe A."/>
            <person name="Hosoyama A."/>
            <person name="Shimodaira J."/>
            <person name="Furukawa K."/>
        </authorList>
    </citation>
    <scope>NUCLEOTIDE SEQUENCE [LARGE SCALE GENOMIC DNA]</scope>
    <source>
        <strain evidence="1 3">KF715</strain>
        <plasmid evidence="1">pKF715B</plasmid>
        <plasmid evidence="3">Plasmid pkf715b dna</plasmid>
    </source>
</reference>
<dbReference type="AlphaFoldDB" id="A0A1L7NPE0"/>
<sequence>MGNLLDVGPGATSAGTADIAAVLLKAAQRYFYLRGPALRTGKANAPMVRIGIDALLGGESLDMALDQAMIEAHVTGLSVPSGAIGHVGSHQFSAAEAVFLRKLLTAPQPSQAAQLLKYATAVGVRDTANLFANYIAYMNSPMPWLQQVGTEGLLTPCSGSPTCPVEIVHEDRPQDSEGRARRIWSQVAPESAGRYWNWSGKDGIEASLLAVTWSSDVGKFCVEVAPGTSRPVSCEEWGGWWAELDRPNPREEIACLRYTAAS</sequence>
<geneLocation type="plasmid" evidence="1">
    <name>pKF715B</name>
</geneLocation>